<reference evidence="2 3" key="1">
    <citation type="submission" date="2020-09" db="EMBL/GenBank/DDBJ databases">
        <title>Complete genome sequence of altererythrobacter flavus SS-21NJ, isolated from Dongying oil sludge in Shandong province.</title>
        <authorList>
            <person name="Sun S."/>
            <person name="Zhang Z."/>
        </authorList>
    </citation>
    <scope>NUCLEOTIDE SEQUENCE [LARGE SCALE GENOMIC DNA]</scope>
    <source>
        <strain evidence="2 3">SS-21NJ</strain>
    </source>
</reference>
<keyword evidence="1" id="KW-0812">Transmembrane</keyword>
<evidence type="ECO:0000313" key="2">
    <source>
        <dbReference type="EMBL" id="QSB45240.1"/>
    </source>
</evidence>
<organism evidence="2 3">
    <name type="scientific">Tsuneonella flava</name>
    <dbReference type="NCBI Taxonomy" id="2055955"/>
    <lineage>
        <taxon>Bacteria</taxon>
        <taxon>Pseudomonadati</taxon>
        <taxon>Pseudomonadota</taxon>
        <taxon>Alphaproteobacteria</taxon>
        <taxon>Sphingomonadales</taxon>
        <taxon>Erythrobacteraceae</taxon>
        <taxon>Tsuneonella</taxon>
    </lineage>
</organism>
<accession>A0ABX7KAF2</accession>
<proteinExistence type="predicted"/>
<feature type="transmembrane region" description="Helical" evidence="1">
    <location>
        <begin position="12"/>
        <end position="29"/>
    </location>
</feature>
<keyword evidence="3" id="KW-1185">Reference proteome</keyword>
<sequence>MRLFKSDLYRNFAIGFAIGAVIVAVNAGADPWTNAVPQAHAEPVAVTAAAE</sequence>
<dbReference type="RefSeq" id="WP_157935750.1">
    <property type="nucleotide sequence ID" value="NZ_CP061510.1"/>
</dbReference>
<evidence type="ECO:0000313" key="3">
    <source>
        <dbReference type="Proteomes" id="UP000663637"/>
    </source>
</evidence>
<protein>
    <submittedName>
        <fullName evidence="2">Uncharacterized protein</fullName>
    </submittedName>
</protein>
<evidence type="ECO:0000256" key="1">
    <source>
        <dbReference type="SAM" id="Phobius"/>
    </source>
</evidence>
<keyword evidence="1" id="KW-1133">Transmembrane helix</keyword>
<gene>
    <name evidence="2" type="ORF">IDJ81_03610</name>
</gene>
<keyword evidence="1" id="KW-0472">Membrane</keyword>
<dbReference type="Proteomes" id="UP000663637">
    <property type="component" value="Chromosome"/>
</dbReference>
<dbReference type="EMBL" id="CP061510">
    <property type="protein sequence ID" value="QSB45240.1"/>
    <property type="molecule type" value="Genomic_DNA"/>
</dbReference>
<name>A0ABX7KAF2_9SPHN</name>